<proteinExistence type="predicted"/>
<evidence type="ECO:0008006" key="3">
    <source>
        <dbReference type="Google" id="ProtNLM"/>
    </source>
</evidence>
<sequence>MARHPSLYFTDGSLTIKAMDGSKTLYNVYRGSLAEQSVLFAGMLSLPNPTIPAIGITENSKKWFENAIKLGLAGTTDENAIEIPAQFKAAEIEVFLEFIWSNPKPDLATACGILKISHFLICSVGIAYARHHLDDNSELGPVQRMSLGFNYFFADWITKAFDELMGVTINDISEEDERIMGWPAYRALAKVQAKVLDARLNLALDRIPDVNHCNWCNNLGYCKGEWAKMWTSSEGILGALLKDELSGAEVMEKLSSYPRGGMNVECHMRTCAGLQDTAEKVSIFREEEGLVDAAVEELLRSAGIPSAL</sequence>
<dbReference type="Proteomes" id="UP001218188">
    <property type="component" value="Unassembled WGS sequence"/>
</dbReference>
<name>A0AAD6SAX4_9AGAR</name>
<dbReference type="AlphaFoldDB" id="A0AAD6SAX4"/>
<organism evidence="1 2">
    <name type="scientific">Mycena alexandri</name>
    <dbReference type="NCBI Taxonomy" id="1745969"/>
    <lineage>
        <taxon>Eukaryota</taxon>
        <taxon>Fungi</taxon>
        <taxon>Dikarya</taxon>
        <taxon>Basidiomycota</taxon>
        <taxon>Agaricomycotina</taxon>
        <taxon>Agaricomycetes</taxon>
        <taxon>Agaricomycetidae</taxon>
        <taxon>Agaricales</taxon>
        <taxon>Marasmiineae</taxon>
        <taxon>Mycenaceae</taxon>
        <taxon>Mycena</taxon>
    </lineage>
</organism>
<reference evidence="1" key="1">
    <citation type="submission" date="2023-03" db="EMBL/GenBank/DDBJ databases">
        <title>Massive genome expansion in bonnet fungi (Mycena s.s.) driven by repeated elements and novel gene families across ecological guilds.</title>
        <authorList>
            <consortium name="Lawrence Berkeley National Laboratory"/>
            <person name="Harder C.B."/>
            <person name="Miyauchi S."/>
            <person name="Viragh M."/>
            <person name="Kuo A."/>
            <person name="Thoen E."/>
            <person name="Andreopoulos B."/>
            <person name="Lu D."/>
            <person name="Skrede I."/>
            <person name="Drula E."/>
            <person name="Henrissat B."/>
            <person name="Morin E."/>
            <person name="Kohler A."/>
            <person name="Barry K."/>
            <person name="LaButti K."/>
            <person name="Morin E."/>
            <person name="Salamov A."/>
            <person name="Lipzen A."/>
            <person name="Mereny Z."/>
            <person name="Hegedus B."/>
            <person name="Baldrian P."/>
            <person name="Stursova M."/>
            <person name="Weitz H."/>
            <person name="Taylor A."/>
            <person name="Grigoriev I.V."/>
            <person name="Nagy L.G."/>
            <person name="Martin F."/>
            <person name="Kauserud H."/>
        </authorList>
    </citation>
    <scope>NUCLEOTIDE SEQUENCE</scope>
    <source>
        <strain evidence="1">CBHHK200</strain>
    </source>
</reference>
<evidence type="ECO:0000313" key="1">
    <source>
        <dbReference type="EMBL" id="KAJ7024499.1"/>
    </source>
</evidence>
<gene>
    <name evidence="1" type="ORF">C8F04DRAFT_1192316</name>
</gene>
<evidence type="ECO:0000313" key="2">
    <source>
        <dbReference type="Proteomes" id="UP001218188"/>
    </source>
</evidence>
<accession>A0AAD6SAX4</accession>
<protein>
    <recommendedName>
        <fullName evidence="3">BTB domain-containing protein</fullName>
    </recommendedName>
</protein>
<comment type="caution">
    <text evidence="1">The sequence shown here is derived from an EMBL/GenBank/DDBJ whole genome shotgun (WGS) entry which is preliminary data.</text>
</comment>
<keyword evidence="2" id="KW-1185">Reference proteome</keyword>
<dbReference type="EMBL" id="JARJCM010000168">
    <property type="protein sequence ID" value="KAJ7024499.1"/>
    <property type="molecule type" value="Genomic_DNA"/>
</dbReference>